<keyword evidence="2" id="KW-1185">Reference proteome</keyword>
<protein>
    <submittedName>
        <fullName evidence="1">Uncharacterized protein</fullName>
    </submittedName>
</protein>
<name>A0ABT3LCX0_9CYAN</name>
<organism evidence="1 2">
    <name type="scientific">Spirulina subsalsa FACHB-351</name>
    <dbReference type="NCBI Taxonomy" id="234711"/>
    <lineage>
        <taxon>Bacteria</taxon>
        <taxon>Bacillati</taxon>
        <taxon>Cyanobacteriota</taxon>
        <taxon>Cyanophyceae</taxon>
        <taxon>Spirulinales</taxon>
        <taxon>Spirulinaceae</taxon>
        <taxon>Spirulina</taxon>
    </lineage>
</organism>
<reference evidence="1 2" key="1">
    <citation type="submission" date="2021-08" db="EMBL/GenBank/DDBJ databases">
        <title>Draft genome sequence of Spirulina subsalsa with high tolerance to salinity and hype-accumulation of phycocyanin.</title>
        <authorList>
            <person name="Pei H."/>
            <person name="Jiang L."/>
        </authorList>
    </citation>
    <scope>NUCLEOTIDE SEQUENCE [LARGE SCALE GENOMIC DNA]</scope>
    <source>
        <strain evidence="1 2">FACHB-351</strain>
    </source>
</reference>
<sequence>MDLIIVPLVALFSLIIMGFTVMSFVTTLTPNPTWPVLVTTVLTFSGASKSYWEVSHYLWELPDGSVETWQFPVEG</sequence>
<accession>A0ABT3LCX0</accession>
<proteinExistence type="predicted"/>
<dbReference type="Proteomes" id="UP001526426">
    <property type="component" value="Unassembled WGS sequence"/>
</dbReference>
<evidence type="ECO:0000313" key="2">
    <source>
        <dbReference type="Proteomes" id="UP001526426"/>
    </source>
</evidence>
<dbReference type="EMBL" id="JAIHOM010000186">
    <property type="protein sequence ID" value="MCW6038830.1"/>
    <property type="molecule type" value="Genomic_DNA"/>
</dbReference>
<comment type="caution">
    <text evidence="1">The sequence shown here is derived from an EMBL/GenBank/DDBJ whole genome shotgun (WGS) entry which is preliminary data.</text>
</comment>
<evidence type="ECO:0000313" key="1">
    <source>
        <dbReference type="EMBL" id="MCW6038830.1"/>
    </source>
</evidence>
<gene>
    <name evidence="1" type="ORF">K4A83_21530</name>
</gene>